<dbReference type="EMBL" id="LCPW01000006">
    <property type="protein sequence ID" value="KKW05910.1"/>
    <property type="molecule type" value="Genomic_DNA"/>
</dbReference>
<accession>A0A0G1VI38</accession>
<comment type="caution">
    <text evidence="1">The sequence shown here is derived from an EMBL/GenBank/DDBJ whole genome shotgun (WGS) entry which is preliminary data.</text>
</comment>
<dbReference type="STRING" id="1618342.UY40_C0006G0004"/>
<dbReference type="Gene3D" id="3.40.50.620">
    <property type="entry name" value="HUPs"/>
    <property type="match status" value="1"/>
</dbReference>
<protein>
    <submittedName>
        <fullName evidence="1">Uncharacterized protein</fullName>
    </submittedName>
</protein>
<proteinExistence type="predicted"/>
<organism evidence="1 2">
    <name type="scientific">candidate division CPR1 bacterium GW2011_GWC1_49_13</name>
    <dbReference type="NCBI Taxonomy" id="1618342"/>
    <lineage>
        <taxon>Bacteria</taxon>
        <taxon>candidate division CPR1</taxon>
    </lineage>
</organism>
<gene>
    <name evidence="1" type="ORF">UY40_C0006G0004</name>
</gene>
<reference evidence="1 2" key="1">
    <citation type="journal article" date="2015" name="Nature">
        <title>rRNA introns, odd ribosomes, and small enigmatic genomes across a large radiation of phyla.</title>
        <authorList>
            <person name="Brown C.T."/>
            <person name="Hug L.A."/>
            <person name="Thomas B.C."/>
            <person name="Sharon I."/>
            <person name="Castelle C.J."/>
            <person name="Singh A."/>
            <person name="Wilkins M.J."/>
            <person name="Williams K.H."/>
            <person name="Banfield J.F."/>
        </authorList>
    </citation>
    <scope>NUCLEOTIDE SEQUENCE [LARGE SCALE GENOMIC DNA]</scope>
</reference>
<evidence type="ECO:0000313" key="2">
    <source>
        <dbReference type="Proteomes" id="UP000034119"/>
    </source>
</evidence>
<dbReference type="InterPro" id="IPR014729">
    <property type="entry name" value="Rossmann-like_a/b/a_fold"/>
</dbReference>
<sequence>MKSLKVSLVDDFELVMAGPKRRERLLIRSIDYSRYFLSQFLFSNLGLMHLVAPYLPKKIETDFLVHPNFQALIGEMYRSCSQDVPEFSIPVGGFGFGSFPETTLKKVVIAYSGGKDSMWNLWWAQEKYGKDNVLAVHISGLNPGQGTTEYYYVRKQSQEFGFDLRIIDLLNSSRNGGYGVMRSRDMFLTGLLVPLALDFGASRIITEGRIGNSQTPFTGQAESFRFFNGLLKDLSIPVKVAWRYRKSMYTVKDLFVHRPSWLPLVCNCFTGASHWKSFHRRYWANLAPTFTLYESQCGSCVKCRTINLGRLLYDPAFSTVSRDDARTFLLNTARWIYRNRVRVADMIQGSFLKEFERACRLFGLDPNRLLK</sequence>
<name>A0A0G1VI38_9BACT</name>
<dbReference type="Proteomes" id="UP000034119">
    <property type="component" value="Unassembled WGS sequence"/>
</dbReference>
<dbReference type="AlphaFoldDB" id="A0A0G1VI38"/>
<dbReference type="SUPFAM" id="SSF52402">
    <property type="entry name" value="Adenine nucleotide alpha hydrolases-like"/>
    <property type="match status" value="1"/>
</dbReference>
<evidence type="ECO:0000313" key="1">
    <source>
        <dbReference type="EMBL" id="KKW05910.1"/>
    </source>
</evidence>